<keyword evidence="2" id="KW-1185">Reference proteome</keyword>
<accession>A0ACB7SGQ3</accession>
<dbReference type="Proteomes" id="UP000821845">
    <property type="component" value="Chromosome 4"/>
</dbReference>
<gene>
    <name evidence="1" type="ORF">HPB50_023736</name>
</gene>
<comment type="caution">
    <text evidence="1">The sequence shown here is derived from an EMBL/GenBank/DDBJ whole genome shotgun (WGS) entry which is preliminary data.</text>
</comment>
<proteinExistence type="predicted"/>
<evidence type="ECO:0000313" key="2">
    <source>
        <dbReference type="Proteomes" id="UP000821845"/>
    </source>
</evidence>
<reference evidence="1" key="1">
    <citation type="submission" date="2020-05" db="EMBL/GenBank/DDBJ databases">
        <title>Large-scale comparative analyses of tick genomes elucidate their genetic diversity and vector capacities.</title>
        <authorList>
            <person name="Jia N."/>
            <person name="Wang J."/>
            <person name="Shi W."/>
            <person name="Du L."/>
            <person name="Sun Y."/>
            <person name="Zhan W."/>
            <person name="Jiang J."/>
            <person name="Wang Q."/>
            <person name="Zhang B."/>
            <person name="Ji P."/>
            <person name="Sakyi L.B."/>
            <person name="Cui X."/>
            <person name="Yuan T."/>
            <person name="Jiang B."/>
            <person name="Yang W."/>
            <person name="Lam T.T.-Y."/>
            <person name="Chang Q."/>
            <person name="Ding S."/>
            <person name="Wang X."/>
            <person name="Zhu J."/>
            <person name="Ruan X."/>
            <person name="Zhao L."/>
            <person name="Wei J."/>
            <person name="Que T."/>
            <person name="Du C."/>
            <person name="Cheng J."/>
            <person name="Dai P."/>
            <person name="Han X."/>
            <person name="Huang E."/>
            <person name="Gao Y."/>
            <person name="Liu J."/>
            <person name="Shao H."/>
            <person name="Ye R."/>
            <person name="Li L."/>
            <person name="Wei W."/>
            <person name="Wang X."/>
            <person name="Wang C."/>
            <person name="Yang T."/>
            <person name="Huo Q."/>
            <person name="Li W."/>
            <person name="Guo W."/>
            <person name="Chen H."/>
            <person name="Zhou L."/>
            <person name="Ni X."/>
            <person name="Tian J."/>
            <person name="Zhou Y."/>
            <person name="Sheng Y."/>
            <person name="Liu T."/>
            <person name="Pan Y."/>
            <person name="Xia L."/>
            <person name="Li J."/>
            <person name="Zhao F."/>
            <person name="Cao W."/>
        </authorList>
    </citation>
    <scope>NUCLEOTIDE SEQUENCE</scope>
    <source>
        <strain evidence="1">Hyas-2018</strain>
    </source>
</reference>
<sequence length="280" mass="30712">MMASSVAEGSAFPVEHINTTAVASEMLIPETAGGVLSSPASFTGSIPSAVVPMEPLLASGETAGPKDTASTSWAQGLDSMSSALHDCSLASGAQRVTSVESLNLSNRNDCAPTCRICFSGDAEQPLLEPCNCRGTIGFVHRECLERLIRHRMDPQCQICHFRFTVRKQSEPAWRLLSDVEARRAVLGYMVLCAAVCTGHCLRLHAGLELRWYKLAAMVVVMLAMQNILWLYFPFVSLMYSYKAYKKWREGSSCLKLVLSTDQTTGLAWSNFRFWRTGSGL</sequence>
<evidence type="ECO:0000313" key="1">
    <source>
        <dbReference type="EMBL" id="KAH6934367.1"/>
    </source>
</evidence>
<dbReference type="EMBL" id="CM023484">
    <property type="protein sequence ID" value="KAH6934367.1"/>
    <property type="molecule type" value="Genomic_DNA"/>
</dbReference>
<name>A0ACB7SGQ3_HYAAI</name>
<organism evidence="1 2">
    <name type="scientific">Hyalomma asiaticum</name>
    <name type="common">Tick</name>
    <dbReference type="NCBI Taxonomy" id="266040"/>
    <lineage>
        <taxon>Eukaryota</taxon>
        <taxon>Metazoa</taxon>
        <taxon>Ecdysozoa</taxon>
        <taxon>Arthropoda</taxon>
        <taxon>Chelicerata</taxon>
        <taxon>Arachnida</taxon>
        <taxon>Acari</taxon>
        <taxon>Parasitiformes</taxon>
        <taxon>Ixodida</taxon>
        <taxon>Ixodoidea</taxon>
        <taxon>Ixodidae</taxon>
        <taxon>Hyalomminae</taxon>
        <taxon>Hyalomma</taxon>
    </lineage>
</organism>
<protein>
    <submittedName>
        <fullName evidence="1">Uncharacterized protein</fullName>
    </submittedName>
</protein>